<feature type="region of interest" description="Disordered" evidence="1">
    <location>
        <begin position="24"/>
        <end position="51"/>
    </location>
</feature>
<keyword evidence="2" id="KW-0732">Signal</keyword>
<dbReference type="EMBL" id="JACOQI010000009">
    <property type="protein sequence ID" value="MBC5770792.1"/>
    <property type="molecule type" value="Genomic_DNA"/>
</dbReference>
<feature type="signal peptide" evidence="2">
    <location>
        <begin position="1"/>
        <end position="21"/>
    </location>
</feature>
<sequence length="117" mass="12319">MMKKKLFVLLTVVCILALATACGSQTSGTDTDSNAGTQSGAQQEESTLTGKLDEKKDFMFVVTDDQGASYQFSIDSSAKPEGYDDVAVGDSVTVTYTGALSEVDPFEGTIASVEKVK</sequence>
<reference evidence="3" key="1">
    <citation type="submission" date="2020-08" db="EMBL/GenBank/DDBJ databases">
        <title>Genome public.</title>
        <authorList>
            <person name="Liu C."/>
            <person name="Sun Q."/>
        </authorList>
    </citation>
    <scope>NUCLEOTIDE SEQUENCE</scope>
    <source>
        <strain evidence="3">BX15</strain>
    </source>
</reference>
<gene>
    <name evidence="3" type="ORF">H8Z83_10740</name>
</gene>
<dbReference type="Proteomes" id="UP000620327">
    <property type="component" value="Unassembled WGS sequence"/>
</dbReference>
<dbReference type="AlphaFoldDB" id="A0A923MKY0"/>
<accession>A0A923MKY0</accession>
<evidence type="ECO:0008006" key="5">
    <source>
        <dbReference type="Google" id="ProtNLM"/>
    </source>
</evidence>
<proteinExistence type="predicted"/>
<evidence type="ECO:0000313" key="4">
    <source>
        <dbReference type="Proteomes" id="UP000620327"/>
    </source>
</evidence>
<organism evidence="3 4">
    <name type="scientific">Dysosmobacter segnis</name>
    <dbReference type="NCBI Taxonomy" id="2763042"/>
    <lineage>
        <taxon>Bacteria</taxon>
        <taxon>Bacillati</taxon>
        <taxon>Bacillota</taxon>
        <taxon>Clostridia</taxon>
        <taxon>Eubacteriales</taxon>
        <taxon>Oscillospiraceae</taxon>
        <taxon>Dysosmobacter</taxon>
    </lineage>
</organism>
<evidence type="ECO:0000313" key="3">
    <source>
        <dbReference type="EMBL" id="MBC5770792.1"/>
    </source>
</evidence>
<evidence type="ECO:0000256" key="1">
    <source>
        <dbReference type="SAM" id="MobiDB-lite"/>
    </source>
</evidence>
<feature type="chain" id="PRO_5039609093" description="DUF1344 domain-containing protein" evidence="2">
    <location>
        <begin position="22"/>
        <end position="117"/>
    </location>
</feature>
<feature type="compositionally biased region" description="Polar residues" evidence="1">
    <location>
        <begin position="24"/>
        <end position="49"/>
    </location>
</feature>
<dbReference type="PROSITE" id="PS51257">
    <property type="entry name" value="PROKAR_LIPOPROTEIN"/>
    <property type="match status" value="1"/>
</dbReference>
<keyword evidence="4" id="KW-1185">Reference proteome</keyword>
<comment type="caution">
    <text evidence="3">The sequence shown here is derived from an EMBL/GenBank/DDBJ whole genome shotgun (WGS) entry which is preliminary data.</text>
</comment>
<protein>
    <recommendedName>
        <fullName evidence="5">DUF1344 domain-containing protein</fullName>
    </recommendedName>
</protein>
<evidence type="ECO:0000256" key="2">
    <source>
        <dbReference type="SAM" id="SignalP"/>
    </source>
</evidence>
<name>A0A923MKY0_9FIRM</name>